<keyword evidence="2" id="KW-1185">Reference proteome</keyword>
<evidence type="ECO:0000313" key="1">
    <source>
        <dbReference type="EMBL" id="WUR15449.1"/>
    </source>
</evidence>
<dbReference type="Gene3D" id="2.60.120.10">
    <property type="entry name" value="Jelly Rolls"/>
    <property type="match status" value="1"/>
</dbReference>
<dbReference type="Proteomes" id="UP000321323">
    <property type="component" value="Chromosome"/>
</dbReference>
<name>A0ABZ1USZ8_9BURK</name>
<dbReference type="SUPFAM" id="SSF51182">
    <property type="entry name" value="RmlC-like cupins"/>
    <property type="match status" value="1"/>
</dbReference>
<dbReference type="EMBL" id="CP136508">
    <property type="protein sequence ID" value="WUR15449.1"/>
    <property type="molecule type" value="Genomic_DNA"/>
</dbReference>
<dbReference type="InterPro" id="IPR014710">
    <property type="entry name" value="RmlC-like_jellyroll"/>
</dbReference>
<dbReference type="CDD" id="cd02208">
    <property type="entry name" value="cupin_RmlC-like"/>
    <property type="match status" value="1"/>
</dbReference>
<reference evidence="1 2" key="1">
    <citation type="journal article" date="2019" name="Int. J. Syst. Evol. Microbiol.">
        <title>The Draft Whole-Genome Sequence of the Antibiotic Producer Empedobacter haloabium ATCC 31962 Provides Indications for Its Taxonomic Reclassification.</title>
        <authorList>
            <person name="Miess H."/>
            <person name="Arlt P."/>
            <person name="Apel A.K."/>
            <person name="Weber T."/>
            <person name="Nieselt K."/>
            <person name="Hanssen F."/>
            <person name="Czemmel S."/>
            <person name="Nahnsen S."/>
            <person name="Gross H."/>
        </authorList>
    </citation>
    <scope>NUCLEOTIDE SEQUENCE [LARGE SCALE GENOMIC DNA]</scope>
    <source>
        <strain evidence="1 2">ATCC 31962</strain>
    </source>
</reference>
<dbReference type="InterPro" id="IPR011051">
    <property type="entry name" value="RmlC_Cupin_sf"/>
</dbReference>
<sequence length="125" mass="13616">MTLDPQSTYVHLGEDGAATPLSAAGFWDMPAADAARFGGGWTITEFTFSDDWSNWERHPAGDEFVYLLAGAADLWLEQNGALRIVALQGSGAVLVPRGTWHTARIKAPSRMLFVTRGEGTEHRPD</sequence>
<gene>
    <name evidence="1" type="ORF">E7V67_010205</name>
</gene>
<organism evidence="1 2">
    <name type="scientific">[Empedobacter] haloabium</name>
    <dbReference type="NCBI Taxonomy" id="592317"/>
    <lineage>
        <taxon>Bacteria</taxon>
        <taxon>Pseudomonadati</taxon>
        <taxon>Pseudomonadota</taxon>
        <taxon>Betaproteobacteria</taxon>
        <taxon>Burkholderiales</taxon>
        <taxon>Oxalobacteraceae</taxon>
        <taxon>Telluria group</taxon>
        <taxon>Telluria group incertae sedis</taxon>
    </lineage>
</organism>
<proteinExistence type="predicted"/>
<protein>
    <submittedName>
        <fullName evidence="1">Cupin domain-containing protein</fullName>
    </submittedName>
</protein>
<accession>A0ABZ1USZ8</accession>
<evidence type="ECO:0000313" key="2">
    <source>
        <dbReference type="Proteomes" id="UP000321323"/>
    </source>
</evidence>